<dbReference type="Proteomes" id="UP001165275">
    <property type="component" value="Unassembled WGS sequence"/>
</dbReference>
<dbReference type="RefSeq" id="WP_248945088.1">
    <property type="nucleotide sequence ID" value="NZ_CBCSGY010000056.1"/>
</dbReference>
<gene>
    <name evidence="1" type="ORF">KAJ71_07185</name>
</gene>
<accession>A0ABT0KAJ2</accession>
<proteinExistence type="predicted"/>
<comment type="caution">
    <text evidence="1">The sequence shown here is derived from an EMBL/GenBank/DDBJ whole genome shotgun (WGS) entry which is preliminary data.</text>
</comment>
<keyword evidence="2" id="KW-1185">Reference proteome</keyword>
<name>A0ABT0KAJ2_9GAMM</name>
<organism evidence="1 2">
    <name type="scientific">Serratia silvae</name>
    <dbReference type="NCBI Taxonomy" id="2824122"/>
    <lineage>
        <taxon>Bacteria</taxon>
        <taxon>Pseudomonadati</taxon>
        <taxon>Pseudomonadota</taxon>
        <taxon>Gammaproteobacteria</taxon>
        <taxon>Enterobacterales</taxon>
        <taxon>Yersiniaceae</taxon>
        <taxon>Serratia</taxon>
    </lineage>
</organism>
<evidence type="ECO:0000313" key="1">
    <source>
        <dbReference type="EMBL" id="MCL1028807.1"/>
    </source>
</evidence>
<sequence>MSTVQRSNLSSWIILDTFKTAESEAKMNKKVTKALISKLNAVCNHKNTISNNKWEHVSNSSGVPEWYQDRNKIKGCLKSIKEVLNKQRSQERTKKLRSLKKLDAMVDNLYAKKTTNKKTINSKDIKELLVKLDKIKECENILKKKIKVNGSLKFDSGSLLLLNKNKNVLKENIKKMMGELNSSSYKHNPKKASALIDISSKLNKTVHKVVIAYNKDPSQQSVEDLMLVNTYSRGGIVSRQKKTR</sequence>
<protein>
    <submittedName>
        <fullName evidence="1">Uncharacterized protein</fullName>
    </submittedName>
</protein>
<evidence type="ECO:0000313" key="2">
    <source>
        <dbReference type="Proteomes" id="UP001165275"/>
    </source>
</evidence>
<dbReference type="EMBL" id="JAGQDC010000004">
    <property type="protein sequence ID" value="MCL1028807.1"/>
    <property type="molecule type" value="Genomic_DNA"/>
</dbReference>
<reference evidence="1" key="1">
    <citation type="submission" date="2021-04" db="EMBL/GenBank/DDBJ databases">
        <title>Genome sequence of Serratia sp. arafor3.</title>
        <authorList>
            <person name="Besaury L."/>
        </authorList>
    </citation>
    <scope>NUCLEOTIDE SEQUENCE</scope>
    <source>
        <strain evidence="1">Arafor3</strain>
    </source>
</reference>